<reference evidence="4" key="1">
    <citation type="submission" date="2010-08" db="EMBL/GenBank/DDBJ databases">
        <title>Complete sequence of Fibrobacter succinogenes subsp. succinogenes S85.</title>
        <authorList>
            <person name="Durkin A.S."/>
            <person name="Nelson K.E."/>
            <person name="Morrison M."/>
            <person name="Forsberg C.W."/>
            <person name="Wilson D.B."/>
            <person name="Russell J.B."/>
            <person name="Cann I.K.O."/>
            <person name="Mackie R.I."/>
            <person name="White B.A."/>
        </authorList>
    </citation>
    <scope>NUCLEOTIDE SEQUENCE [LARGE SCALE GENOMIC DNA]</scope>
    <source>
        <strain evidence="4">ATCC 19169 / S85</strain>
    </source>
</reference>
<dbReference type="EMBL" id="CP002158">
    <property type="protein sequence ID" value="ADL24909.1"/>
    <property type="molecule type" value="Genomic_DNA"/>
</dbReference>
<dbReference type="Proteomes" id="UP000000517">
    <property type="component" value="Chromosome"/>
</dbReference>
<organism evidence="3 4">
    <name type="scientific">Fibrobacter succinogenes (strain ATCC 19169 / S85)</name>
    <dbReference type="NCBI Taxonomy" id="59374"/>
    <lineage>
        <taxon>Bacteria</taxon>
        <taxon>Pseudomonadati</taxon>
        <taxon>Fibrobacterota</taxon>
        <taxon>Fibrobacteria</taxon>
        <taxon>Fibrobacterales</taxon>
        <taxon>Fibrobacteraceae</taxon>
        <taxon>Fibrobacter</taxon>
    </lineage>
</organism>
<evidence type="ECO:0000313" key="4">
    <source>
        <dbReference type="Proteomes" id="UP000000517"/>
    </source>
</evidence>
<evidence type="ECO:0000313" key="3">
    <source>
        <dbReference type="EMBL" id="ADL24909.1"/>
    </source>
</evidence>
<evidence type="ECO:0000256" key="2">
    <source>
        <dbReference type="SAM" id="Phobius"/>
    </source>
</evidence>
<gene>
    <name evidence="3" type="ordered locus">FSU_1070</name>
</gene>
<feature type="compositionally biased region" description="Basic and acidic residues" evidence="1">
    <location>
        <begin position="7"/>
        <end position="18"/>
    </location>
</feature>
<name>D9S9D5_FIBSS</name>
<keyword evidence="2" id="KW-0472">Membrane</keyword>
<dbReference type="AlphaFoldDB" id="D9S9D5"/>
<sequence length="121" mass="13940">MLNMATDEEKNQDVTARENRRRRAREAKRIFLRVEIIIGIIAMIAGSWLTILVWNEGYFVGAFMLVMTGGINVFLAAKELVNPTDHIFHWQAIFFLIVRRAMFFLNVVLIALVVGTMTRLL</sequence>
<accession>D9S9D5</accession>
<proteinExistence type="predicted"/>
<dbReference type="KEGG" id="fsc:FSU_1070"/>
<keyword evidence="2" id="KW-0812">Transmembrane</keyword>
<keyword evidence="2" id="KW-1133">Transmembrane helix</keyword>
<evidence type="ECO:0000256" key="1">
    <source>
        <dbReference type="SAM" id="MobiDB-lite"/>
    </source>
</evidence>
<feature type="transmembrane region" description="Helical" evidence="2">
    <location>
        <begin position="87"/>
        <end position="114"/>
    </location>
</feature>
<protein>
    <submittedName>
        <fullName evidence="3">Uncharacterized protein</fullName>
    </submittedName>
</protein>
<feature type="region of interest" description="Disordered" evidence="1">
    <location>
        <begin position="1"/>
        <end position="20"/>
    </location>
</feature>
<feature type="transmembrane region" description="Helical" evidence="2">
    <location>
        <begin position="57"/>
        <end position="75"/>
    </location>
</feature>
<feature type="transmembrane region" description="Helical" evidence="2">
    <location>
        <begin position="30"/>
        <end position="51"/>
    </location>
</feature>
<dbReference type="HOGENOM" id="CLU_2034599_0_0_0"/>